<sequence length="507" mass="55047">MMGNRASYLANTITFILSIAVATCKYAQATNSTLDINSADTLRLTQAAAVHNLLLDNPPNSFGAFGIPEFSLWGESALTWHSIIGYLGTANDIPVLDILRKSLNIASFQGLGDFLGGNLAHLEIQMHGKTNDKLVLWGLAVAKGTEVFGSLAQINPAALTFGNLTQRTWMQLQSAWDETLCSGGIPTDTTVPLSQQIKSTITNAGFMALSARLYGITGNVTYKKWADKTYNWMADSGLITTEFSVYESLAHASTINASTSHVVSDPSPLSKPTSVKLACKLYSREQWSAPSGLLLSALGYMYQYTALEPYIDQLRTLLNATLETFSTSNAVLIEPLCELGAKCVQQAWFKGILVGGLTDTYQTVEDAKIRKLIQTRLEISLSEMVKTCGASWNCSQIWSGVPISPYTLNDQYQTVQLLNSAMIMLQAIDTTNSNSSTTYTSTSTTDYMPSTTTSTLQSTMTLSESSLASWIPIVGANTSQAMHTSRASIWTVSMYMIAVWIIANMIG</sequence>
<evidence type="ECO:0000256" key="1">
    <source>
        <dbReference type="ARBA" id="ARBA00001452"/>
    </source>
</evidence>
<evidence type="ECO:0000256" key="2">
    <source>
        <dbReference type="ARBA" id="ARBA00009699"/>
    </source>
</evidence>
<proteinExistence type="inferred from homology"/>
<evidence type="ECO:0000256" key="8">
    <source>
        <dbReference type="PIRNR" id="PIRNR016302"/>
    </source>
</evidence>
<dbReference type="AlphaFoldDB" id="F4P192"/>
<keyword evidence="11" id="KW-1185">Reference proteome</keyword>
<evidence type="ECO:0000256" key="5">
    <source>
        <dbReference type="ARBA" id="ARBA00022801"/>
    </source>
</evidence>
<dbReference type="Pfam" id="PF03663">
    <property type="entry name" value="Glyco_hydro_76"/>
    <property type="match status" value="1"/>
</dbReference>
<dbReference type="OrthoDB" id="9984024at2759"/>
<feature type="chain" id="PRO_5003319705" description="Mannan endo-1,6-alpha-mannosidase" evidence="9">
    <location>
        <begin position="30"/>
        <end position="507"/>
    </location>
</feature>
<evidence type="ECO:0000256" key="3">
    <source>
        <dbReference type="ARBA" id="ARBA00012350"/>
    </source>
</evidence>
<reference evidence="10 11" key="1">
    <citation type="submission" date="2009-12" db="EMBL/GenBank/DDBJ databases">
        <title>The draft genome of Batrachochytrium dendrobatidis.</title>
        <authorList>
            <consortium name="US DOE Joint Genome Institute (JGI-PGF)"/>
            <person name="Kuo A."/>
            <person name="Salamov A."/>
            <person name="Schmutz J."/>
            <person name="Lucas S."/>
            <person name="Pitluck S."/>
            <person name="Rosenblum E."/>
            <person name="Stajich J."/>
            <person name="Eisen M."/>
            <person name="Grigoriev I.V."/>
        </authorList>
    </citation>
    <scope>NUCLEOTIDE SEQUENCE [LARGE SCALE GENOMIC DNA]</scope>
    <source>
        <strain evidence="11">JAM81 / FGSC 10211</strain>
    </source>
</reference>
<dbReference type="PANTHER" id="PTHR12145:SF36">
    <property type="entry name" value="MANNAN ENDO-1,6-ALPHA-MANNOSIDASE DCW1"/>
    <property type="match status" value="1"/>
</dbReference>
<name>F4P192_BATDJ</name>
<dbReference type="PANTHER" id="PTHR12145">
    <property type="entry name" value="MANNAN ENDO-1,6-ALPHA-MANNOSIDASE DCW1"/>
    <property type="match status" value="1"/>
</dbReference>
<dbReference type="STRING" id="684364.F4P192"/>
<comment type="catalytic activity">
    <reaction evidence="1 8">
        <text>Random hydrolysis of (1-&gt;6)-alpha-D-mannosidic linkages in unbranched (1-&gt;6)-mannans.</text>
        <dbReference type="EC" id="3.2.1.101"/>
    </reaction>
</comment>
<dbReference type="EMBL" id="GL882883">
    <property type="protein sequence ID" value="EGF80958.1"/>
    <property type="molecule type" value="Genomic_DNA"/>
</dbReference>
<gene>
    <name evidence="10" type="ORF">BATDEDRAFT_88222</name>
</gene>
<dbReference type="EC" id="3.2.1.101" evidence="3 8"/>
<accession>F4P192</accession>
<evidence type="ECO:0000313" key="11">
    <source>
        <dbReference type="Proteomes" id="UP000007241"/>
    </source>
</evidence>
<dbReference type="GeneID" id="18243074"/>
<dbReference type="FunCoup" id="F4P192">
    <property type="interactions" value="32"/>
</dbReference>
<evidence type="ECO:0000256" key="7">
    <source>
        <dbReference type="ARBA" id="ARBA00023295"/>
    </source>
</evidence>
<dbReference type="InterPro" id="IPR014480">
    <property type="entry name" value="Mannan-1_6-alpha_mannosidase"/>
</dbReference>
<evidence type="ECO:0000256" key="9">
    <source>
        <dbReference type="SAM" id="SignalP"/>
    </source>
</evidence>
<dbReference type="SUPFAM" id="SSF48208">
    <property type="entry name" value="Six-hairpin glycosidases"/>
    <property type="match status" value="1"/>
</dbReference>
<dbReference type="Gene3D" id="1.50.10.20">
    <property type="match status" value="1"/>
</dbReference>
<evidence type="ECO:0000256" key="6">
    <source>
        <dbReference type="ARBA" id="ARBA00023180"/>
    </source>
</evidence>
<dbReference type="InterPro" id="IPR008928">
    <property type="entry name" value="6-hairpin_glycosidase_sf"/>
</dbReference>
<dbReference type="InParanoid" id="F4P192"/>
<evidence type="ECO:0000256" key="4">
    <source>
        <dbReference type="ARBA" id="ARBA00022729"/>
    </source>
</evidence>
<dbReference type="OMA" id="QGMLWQK"/>
<keyword evidence="4 9" id="KW-0732">Signal</keyword>
<keyword evidence="6" id="KW-0325">Glycoprotein</keyword>
<dbReference type="GO" id="GO:0008496">
    <property type="term" value="F:mannan endo-1,6-alpha-mannosidase activity"/>
    <property type="evidence" value="ECO:0007669"/>
    <property type="project" value="UniProtKB-UniRule"/>
</dbReference>
<evidence type="ECO:0000313" key="10">
    <source>
        <dbReference type="EMBL" id="EGF80958.1"/>
    </source>
</evidence>
<keyword evidence="5 8" id="KW-0378">Hydrolase</keyword>
<protein>
    <recommendedName>
        <fullName evidence="3 8">Mannan endo-1,6-alpha-mannosidase</fullName>
        <ecNumber evidence="3 8">3.2.1.101</ecNumber>
    </recommendedName>
</protein>
<dbReference type="InterPro" id="IPR005198">
    <property type="entry name" value="Glyco_hydro_76"/>
</dbReference>
<dbReference type="GO" id="GO:0016052">
    <property type="term" value="P:carbohydrate catabolic process"/>
    <property type="evidence" value="ECO:0007669"/>
    <property type="project" value="InterPro"/>
</dbReference>
<dbReference type="GO" id="GO:0009272">
    <property type="term" value="P:fungal-type cell wall biogenesis"/>
    <property type="evidence" value="ECO:0000318"/>
    <property type="project" value="GO_Central"/>
</dbReference>
<feature type="signal peptide" evidence="9">
    <location>
        <begin position="1"/>
        <end position="29"/>
    </location>
</feature>
<dbReference type="Proteomes" id="UP000007241">
    <property type="component" value="Unassembled WGS sequence"/>
</dbReference>
<dbReference type="RefSeq" id="XP_006678763.1">
    <property type="nucleotide sequence ID" value="XM_006678700.1"/>
</dbReference>
<comment type="similarity">
    <text evidence="2 8">Belongs to the glycosyl hydrolase 76 family.</text>
</comment>
<keyword evidence="7 8" id="KW-0326">Glycosidase</keyword>
<dbReference type="HOGENOM" id="CLU_537440_0_0_1"/>
<dbReference type="PIRSF" id="PIRSF016302">
    <property type="entry name" value="Man_a_manosd"/>
    <property type="match status" value="1"/>
</dbReference>
<organism evidence="10 11">
    <name type="scientific">Batrachochytrium dendrobatidis (strain JAM81 / FGSC 10211)</name>
    <name type="common">Frog chytrid fungus</name>
    <dbReference type="NCBI Taxonomy" id="684364"/>
    <lineage>
        <taxon>Eukaryota</taxon>
        <taxon>Fungi</taxon>
        <taxon>Fungi incertae sedis</taxon>
        <taxon>Chytridiomycota</taxon>
        <taxon>Chytridiomycota incertae sedis</taxon>
        <taxon>Chytridiomycetes</taxon>
        <taxon>Rhizophydiales</taxon>
        <taxon>Rhizophydiales incertae sedis</taxon>
        <taxon>Batrachochytrium</taxon>
    </lineage>
</organism>